<dbReference type="Gene3D" id="1.10.1130.10">
    <property type="entry name" value="Flavocytochrome C3, Chain A"/>
    <property type="match status" value="1"/>
</dbReference>
<dbReference type="AlphaFoldDB" id="Q1PXG6"/>
<reference evidence="2" key="2">
    <citation type="submission" date="2006-01" db="EMBL/GenBank/DDBJ databases">
        <authorList>
            <person name="Genoscope"/>
        </authorList>
    </citation>
    <scope>NUCLEOTIDE SEQUENCE</scope>
</reference>
<feature type="signal peptide" evidence="1">
    <location>
        <begin position="1"/>
        <end position="31"/>
    </location>
</feature>
<protein>
    <submittedName>
        <fullName evidence="2">Hypothetical tetraheme cytochrome c protein</fullName>
    </submittedName>
</protein>
<dbReference type="SUPFAM" id="SSF48695">
    <property type="entry name" value="Multiheme cytochromes"/>
    <property type="match status" value="1"/>
</dbReference>
<dbReference type="EMBL" id="CT573073">
    <property type="protein sequence ID" value="CAJ71915.1"/>
    <property type="molecule type" value="Genomic_DNA"/>
</dbReference>
<evidence type="ECO:0000256" key="1">
    <source>
        <dbReference type="SAM" id="SignalP"/>
    </source>
</evidence>
<evidence type="ECO:0000313" key="2">
    <source>
        <dbReference type="EMBL" id="CAJ71915.1"/>
    </source>
</evidence>
<feature type="chain" id="PRO_5005693724" evidence="1">
    <location>
        <begin position="32"/>
        <end position="201"/>
    </location>
</feature>
<organism evidence="2">
    <name type="scientific">Kuenenia stuttgartiensis</name>
    <dbReference type="NCBI Taxonomy" id="174633"/>
    <lineage>
        <taxon>Bacteria</taxon>
        <taxon>Pseudomonadati</taxon>
        <taxon>Planctomycetota</taxon>
        <taxon>Candidatus Brocadiia</taxon>
        <taxon>Candidatus Brocadiales</taxon>
        <taxon>Candidatus Brocadiaceae</taxon>
        <taxon>Candidatus Kuenenia</taxon>
    </lineage>
</organism>
<dbReference type="InterPro" id="IPR036280">
    <property type="entry name" value="Multihaem_cyt_sf"/>
</dbReference>
<gene>
    <name evidence="2" type="ORF">kustc1170</name>
</gene>
<reference evidence="2" key="1">
    <citation type="journal article" date="2006" name="Nature">
        <title>Deciphering the evolution and metabolism of an anammox bacterium from a community genome.</title>
        <authorList>
            <person name="Strous M."/>
            <person name="Pelletier E."/>
            <person name="Mangenot S."/>
            <person name="Rattei T."/>
            <person name="Lehner A."/>
            <person name="Taylor M.W."/>
            <person name="Horn M."/>
            <person name="Daims H."/>
            <person name="Bartol-Mavel D."/>
            <person name="Wincker P."/>
            <person name="Barbe V."/>
            <person name="Fonknechten N."/>
            <person name="Vallenet D."/>
            <person name="Segurens B."/>
            <person name="Schenowitz-Truong C."/>
            <person name="Medigue C."/>
            <person name="Collingro A."/>
            <person name="Snel B."/>
            <person name="Dutilh B.E."/>
            <person name="OpDenCamp H.J.M."/>
            <person name="vanDerDrift C."/>
            <person name="Cirpus I."/>
            <person name="vanDePas-Schoonen K.T."/>
            <person name="Harhangi H.R."/>
            <person name="vanNiftrik L."/>
            <person name="Schmid M."/>
            <person name="Keltjens J."/>
            <person name="vanDeVossenberg J."/>
            <person name="Kartal B."/>
            <person name="Meier H."/>
            <person name="Frishman D."/>
            <person name="Huynen M.A."/>
            <person name="Mewes H."/>
            <person name="Weissenbach J."/>
            <person name="Jetten M.S.M."/>
            <person name="Wagner M."/>
            <person name="LePaslier D."/>
        </authorList>
    </citation>
    <scope>NUCLEOTIDE SEQUENCE</scope>
</reference>
<sequence length="201" mass="23020">MLMLKFLLKKNIRVYAAVISMLMTLSFCKYAATGTEKRDETSRPSVTYSNPYFKGTMEERFSQVEKISKLFGVECDHCHNEELTVFTENGEISKKMMAASVALGVDCDYCHIDGKRYTEKENQARNMFELSETMAVECNFCHMGKEKLTSRGLQAKTAFLTRDWATKGSKQCLECHIEKKQFALNFYGWQVLNAMKGLKGM</sequence>
<name>Q1PXG6_KUEST</name>
<keyword evidence="1" id="KW-0732">Signal</keyword>
<accession>Q1PXG6</accession>
<proteinExistence type="predicted"/>